<comment type="subunit">
    <text evidence="3">Homotrimer.</text>
</comment>
<proteinExistence type="inferred from homology"/>
<dbReference type="InterPro" id="IPR031338">
    <property type="entry name" value="KDPG/KHG_AS_2"/>
</dbReference>
<dbReference type="EMBL" id="JACNJN010000145">
    <property type="protein sequence ID" value="MBC8336188.1"/>
    <property type="molecule type" value="Genomic_DNA"/>
</dbReference>
<dbReference type="CDD" id="cd00452">
    <property type="entry name" value="KDPG_aldolase"/>
    <property type="match status" value="1"/>
</dbReference>
<dbReference type="EC" id="4.1.3.16" evidence="6"/>
<evidence type="ECO:0000256" key="4">
    <source>
        <dbReference type="ARBA" id="ARBA00023239"/>
    </source>
</evidence>
<evidence type="ECO:0000256" key="2">
    <source>
        <dbReference type="ARBA" id="ARBA00006906"/>
    </source>
</evidence>
<evidence type="ECO:0000256" key="5">
    <source>
        <dbReference type="ARBA" id="ARBA00023277"/>
    </source>
</evidence>
<sequence>MKKHEKLAIIRDTGIIAIMRASSSDQLITAADAIKAGGVRVIEVTMTTPGALSVIEKAKARYGDDVLFGAGSVLDPETARSAILAGADFVVAPTLNLAMVALCNRYSIPVMPGCYTPTEALTAWEAGADMIKLFPASFGGASLVKAMLAPLPQLEIVPVGGVDLDTAADFIRKGAAALGVGSSLVNQKLLDEGNLDELTRRAEKFIQAVKNGRSG</sequence>
<evidence type="ECO:0000313" key="7">
    <source>
        <dbReference type="Proteomes" id="UP000614469"/>
    </source>
</evidence>
<dbReference type="PANTHER" id="PTHR30246">
    <property type="entry name" value="2-KETO-3-DEOXY-6-PHOSPHOGLUCONATE ALDOLASE"/>
    <property type="match status" value="1"/>
</dbReference>
<dbReference type="NCBIfam" id="TIGR01182">
    <property type="entry name" value="eda"/>
    <property type="match status" value="1"/>
</dbReference>
<gene>
    <name evidence="6" type="primary">eda</name>
    <name evidence="6" type="ORF">H8E29_13045</name>
</gene>
<evidence type="ECO:0000256" key="1">
    <source>
        <dbReference type="ARBA" id="ARBA00004761"/>
    </source>
</evidence>
<dbReference type="EC" id="4.1.2.14" evidence="6"/>
<dbReference type="Proteomes" id="UP000614469">
    <property type="component" value="Unassembled WGS sequence"/>
</dbReference>
<reference evidence="6 7" key="1">
    <citation type="submission" date="2020-08" db="EMBL/GenBank/DDBJ databases">
        <title>Bridging the membrane lipid divide: bacteria of the FCB group superphylum have the potential to synthesize archaeal ether lipids.</title>
        <authorList>
            <person name="Villanueva L."/>
            <person name="Von Meijenfeldt F.A.B."/>
            <person name="Westbye A.B."/>
            <person name="Yadav S."/>
            <person name="Hopmans E.C."/>
            <person name="Dutilh B.E."/>
            <person name="Sinninghe Damste J.S."/>
        </authorList>
    </citation>
    <scope>NUCLEOTIDE SEQUENCE [LARGE SCALE GENOMIC DNA]</scope>
    <source>
        <strain evidence="6">NIOZ-UU36</strain>
    </source>
</reference>
<accession>A0A8J6NHK2</accession>
<dbReference type="InterPro" id="IPR000887">
    <property type="entry name" value="Aldlse_KDPG_KHG"/>
</dbReference>
<evidence type="ECO:0000256" key="3">
    <source>
        <dbReference type="ARBA" id="ARBA00011233"/>
    </source>
</evidence>
<dbReference type="Pfam" id="PF01081">
    <property type="entry name" value="Aldolase"/>
    <property type="match status" value="1"/>
</dbReference>
<dbReference type="Gene3D" id="3.20.20.70">
    <property type="entry name" value="Aldolase class I"/>
    <property type="match status" value="1"/>
</dbReference>
<organism evidence="6 7">
    <name type="scientific">Candidatus Desulfolinea nitratireducens</name>
    <dbReference type="NCBI Taxonomy" id="2841698"/>
    <lineage>
        <taxon>Bacteria</taxon>
        <taxon>Bacillati</taxon>
        <taxon>Chloroflexota</taxon>
        <taxon>Anaerolineae</taxon>
        <taxon>Anaerolineales</taxon>
        <taxon>Anaerolineales incertae sedis</taxon>
        <taxon>Candidatus Desulfolinea</taxon>
    </lineage>
</organism>
<name>A0A8J6NHK2_9CHLR</name>
<evidence type="ECO:0000313" key="6">
    <source>
        <dbReference type="EMBL" id="MBC8336188.1"/>
    </source>
</evidence>
<dbReference type="PANTHER" id="PTHR30246:SF1">
    <property type="entry name" value="2-DEHYDRO-3-DEOXY-6-PHOSPHOGALACTONATE ALDOLASE-RELATED"/>
    <property type="match status" value="1"/>
</dbReference>
<dbReference type="SUPFAM" id="SSF51569">
    <property type="entry name" value="Aldolase"/>
    <property type="match status" value="1"/>
</dbReference>
<keyword evidence="4 6" id="KW-0456">Lyase</keyword>
<dbReference type="GO" id="GO:0008675">
    <property type="term" value="F:2-dehydro-3-deoxy-phosphogluconate aldolase activity"/>
    <property type="evidence" value="ECO:0007669"/>
    <property type="project" value="UniProtKB-EC"/>
</dbReference>
<dbReference type="AlphaFoldDB" id="A0A8J6NHK2"/>
<protein>
    <submittedName>
        <fullName evidence="6">Bifunctional 4-hydroxy-2-oxoglutarate aldolase/2-dehydro-3-deoxy-phosphogluconate aldolase</fullName>
        <ecNumber evidence="6">4.1.2.14</ecNumber>
        <ecNumber evidence="6">4.1.3.16</ecNumber>
    </submittedName>
</protein>
<dbReference type="GO" id="GO:0008700">
    <property type="term" value="F:(R,S)-4-hydroxy-2-oxoglutarate aldolase activity"/>
    <property type="evidence" value="ECO:0007669"/>
    <property type="project" value="UniProtKB-EC"/>
</dbReference>
<dbReference type="PROSITE" id="PS00160">
    <property type="entry name" value="ALDOLASE_KDPG_KHG_2"/>
    <property type="match status" value="1"/>
</dbReference>
<comment type="pathway">
    <text evidence="1">Carbohydrate acid metabolism.</text>
</comment>
<comment type="caution">
    <text evidence="6">The sequence shown here is derived from an EMBL/GenBank/DDBJ whole genome shotgun (WGS) entry which is preliminary data.</text>
</comment>
<comment type="similarity">
    <text evidence="2">Belongs to the KHG/KDPG aldolase family.</text>
</comment>
<dbReference type="InterPro" id="IPR013785">
    <property type="entry name" value="Aldolase_TIM"/>
</dbReference>
<keyword evidence="5" id="KW-0119">Carbohydrate metabolism</keyword>